<evidence type="ECO:0000313" key="3">
    <source>
        <dbReference type="Proteomes" id="UP000712281"/>
    </source>
</evidence>
<accession>A0A8S9KX25</accession>
<comment type="caution">
    <text evidence="2">The sequence shown here is derived from an EMBL/GenBank/DDBJ whole genome shotgun (WGS) entry which is preliminary data.</text>
</comment>
<name>A0A8S9KX25_BRACR</name>
<proteinExistence type="predicted"/>
<gene>
    <name evidence="2" type="ORF">F2Q68_00009478</name>
    <name evidence="1" type="ORF">F2Q70_00016521</name>
</gene>
<dbReference type="AlphaFoldDB" id="A0A8S9KX25"/>
<dbReference type="EMBL" id="QGKW02000717">
    <property type="protein sequence ID" value="KAF2597686.1"/>
    <property type="molecule type" value="Genomic_DNA"/>
</dbReference>
<reference evidence="2" key="1">
    <citation type="submission" date="2019-12" db="EMBL/GenBank/DDBJ databases">
        <title>Genome sequencing and annotation of Brassica cretica.</title>
        <authorList>
            <person name="Studholme D.J."/>
            <person name="Sarris P.F."/>
        </authorList>
    </citation>
    <scope>NUCLEOTIDE SEQUENCE</scope>
    <source>
        <strain evidence="2">PFS-001/15</strain>
        <strain evidence="1">PFS-102/07</strain>
        <tissue evidence="2">Leaf</tissue>
    </source>
</reference>
<sequence>MKVMEVQNGNEIVTYPSSGVMFQEDHKGTSSLAQGGAEEIIEDKDMQKMSRLTQASRGVGIKEGLWTWTKNVEFCEEPLSQVSGRQEPQASRKGFHAVSWRDRDRESDDLINYVESVFRYFLVDVVDLGSTLNVTVRP</sequence>
<dbReference type="Proteomes" id="UP000712281">
    <property type="component" value="Unassembled WGS sequence"/>
</dbReference>
<protein>
    <submittedName>
        <fullName evidence="2">Uncharacterized protein</fullName>
    </submittedName>
</protein>
<dbReference type="EMBL" id="QGKY02001250">
    <property type="protein sequence ID" value="KAF2562960.1"/>
    <property type="molecule type" value="Genomic_DNA"/>
</dbReference>
<evidence type="ECO:0000313" key="2">
    <source>
        <dbReference type="EMBL" id="KAF2597686.1"/>
    </source>
</evidence>
<organism evidence="2 3">
    <name type="scientific">Brassica cretica</name>
    <name type="common">Mustard</name>
    <dbReference type="NCBI Taxonomy" id="69181"/>
    <lineage>
        <taxon>Eukaryota</taxon>
        <taxon>Viridiplantae</taxon>
        <taxon>Streptophyta</taxon>
        <taxon>Embryophyta</taxon>
        <taxon>Tracheophyta</taxon>
        <taxon>Spermatophyta</taxon>
        <taxon>Magnoliopsida</taxon>
        <taxon>eudicotyledons</taxon>
        <taxon>Gunneridae</taxon>
        <taxon>Pentapetalae</taxon>
        <taxon>rosids</taxon>
        <taxon>malvids</taxon>
        <taxon>Brassicales</taxon>
        <taxon>Brassicaceae</taxon>
        <taxon>Brassiceae</taxon>
        <taxon>Brassica</taxon>
    </lineage>
</organism>
<evidence type="ECO:0000313" key="1">
    <source>
        <dbReference type="EMBL" id="KAF2562960.1"/>
    </source>
</evidence>